<feature type="domain" description="Carbohydrate kinase FGGY N-terminal" evidence="5">
    <location>
        <begin position="10"/>
        <end position="237"/>
    </location>
</feature>
<dbReference type="GO" id="GO:0016301">
    <property type="term" value="F:kinase activity"/>
    <property type="evidence" value="ECO:0007669"/>
    <property type="project" value="UniProtKB-KW"/>
</dbReference>
<dbReference type="GeneID" id="57144879"/>
<dbReference type="AlphaFoldDB" id="A0A4Y3QN64"/>
<dbReference type="EMBL" id="BJML01000007">
    <property type="protein sequence ID" value="GEB46247.1"/>
    <property type="molecule type" value="Genomic_DNA"/>
</dbReference>
<name>A0A4Y3QN64_MICTE</name>
<dbReference type="OrthoDB" id="9782710at2"/>
<dbReference type="RefSeq" id="WP_141377477.1">
    <property type="nucleotide sequence ID" value="NZ_BJML01000007.1"/>
</dbReference>
<dbReference type="PANTHER" id="PTHR43095">
    <property type="entry name" value="SUGAR KINASE"/>
    <property type="match status" value="1"/>
</dbReference>
<reference evidence="6 7" key="1">
    <citation type="submission" date="2019-06" db="EMBL/GenBank/DDBJ databases">
        <title>Whole genome shotgun sequence of Microbacterium testaceum NBRC 12675.</title>
        <authorList>
            <person name="Hosoyama A."/>
            <person name="Uohara A."/>
            <person name="Ohji S."/>
            <person name="Ichikawa N."/>
        </authorList>
    </citation>
    <scope>NUCLEOTIDE SEQUENCE [LARGE SCALE GENOMIC DNA]</scope>
    <source>
        <strain evidence="6 7">NBRC 12675</strain>
    </source>
</reference>
<dbReference type="SUPFAM" id="SSF53067">
    <property type="entry name" value="Actin-like ATPase domain"/>
    <property type="match status" value="2"/>
</dbReference>
<keyword evidence="2" id="KW-0859">Xylose metabolism</keyword>
<accession>A0A4Y3QN64</accession>
<evidence type="ECO:0000256" key="4">
    <source>
        <dbReference type="ARBA" id="ARBA00022777"/>
    </source>
</evidence>
<dbReference type="GO" id="GO:0042732">
    <property type="term" value="P:D-xylose metabolic process"/>
    <property type="evidence" value="ECO:0007669"/>
    <property type="project" value="UniProtKB-KW"/>
</dbReference>
<proteinExistence type="inferred from homology"/>
<evidence type="ECO:0000256" key="1">
    <source>
        <dbReference type="ARBA" id="ARBA00009156"/>
    </source>
</evidence>
<comment type="caution">
    <text evidence="6">The sequence shown here is derived from an EMBL/GenBank/DDBJ whole genome shotgun (WGS) entry which is preliminary data.</text>
</comment>
<dbReference type="Proteomes" id="UP000319525">
    <property type="component" value="Unassembled WGS sequence"/>
</dbReference>
<dbReference type="PANTHER" id="PTHR43095:SF5">
    <property type="entry name" value="XYLULOSE KINASE"/>
    <property type="match status" value="1"/>
</dbReference>
<dbReference type="CDD" id="cd07773">
    <property type="entry name" value="ASKHA_NBD_FGGY_FK"/>
    <property type="match status" value="1"/>
</dbReference>
<gene>
    <name evidence="6" type="ORF">MTE01_21920</name>
</gene>
<evidence type="ECO:0000256" key="3">
    <source>
        <dbReference type="ARBA" id="ARBA00022679"/>
    </source>
</evidence>
<comment type="similarity">
    <text evidence="1">Belongs to the FGGY kinase family.</text>
</comment>
<dbReference type="InterPro" id="IPR043129">
    <property type="entry name" value="ATPase_NBD"/>
</dbReference>
<evidence type="ECO:0000313" key="6">
    <source>
        <dbReference type="EMBL" id="GEB46247.1"/>
    </source>
</evidence>
<keyword evidence="2" id="KW-0119">Carbohydrate metabolism</keyword>
<evidence type="ECO:0000313" key="7">
    <source>
        <dbReference type="Proteomes" id="UP000319525"/>
    </source>
</evidence>
<dbReference type="InterPro" id="IPR050406">
    <property type="entry name" value="FGGY_Carb_Kinase"/>
</dbReference>
<dbReference type="Gene3D" id="3.30.420.40">
    <property type="match status" value="2"/>
</dbReference>
<dbReference type="Pfam" id="PF00370">
    <property type="entry name" value="FGGY_N"/>
    <property type="match status" value="1"/>
</dbReference>
<dbReference type="InterPro" id="IPR018484">
    <property type="entry name" value="FGGY_N"/>
</dbReference>
<organism evidence="6 7">
    <name type="scientific">Microbacterium testaceum</name>
    <name type="common">Aureobacterium testaceum</name>
    <name type="synonym">Brevibacterium testaceum</name>
    <dbReference type="NCBI Taxonomy" id="2033"/>
    <lineage>
        <taxon>Bacteria</taxon>
        <taxon>Bacillati</taxon>
        <taxon>Actinomycetota</taxon>
        <taxon>Actinomycetes</taxon>
        <taxon>Micrococcales</taxon>
        <taxon>Microbacteriaceae</taxon>
        <taxon>Microbacterium</taxon>
    </lineage>
</organism>
<sequence length="447" mass="46379">MTLRVRLPVVVGIDVGSTNTKVVALTADGAVVARASRPTRRAGADLAVDAAALVLAIEDMVVEVCGDSRVIHALCVAGIGEDGVLVDGRLRPLTPALAWFDPRRHAVFEALRPDLVDDHTFDVDTDPVRSLVGWRWARAQPGTERAAAWIALTDLPAVAWTGRAFLSDTLAPRTAAWRSGERAWAHDRVAVSLGDQNLLPPVVPTGEVVGEIVSPALRAAGVMAADAIAVAGGHDHPIGGWGVQLMVPGAVLDSMGTAEVVVAQSSSARRRGDDHVDVAPGIRASGSTLLLVEELARNVQWASRDAEVGRAIRHLLIGRSAPLPLWESGWFVPGQRGGGQPSYAPDAPVDPRVRASAVLGALAVAGRDAVDAVRRDVGGTAEVRMAGGWVRSPGWIALKAAVNGAPAVPILEPEVTAVGAALLAATARGWSPDPVDALGGFVSGMLG</sequence>
<keyword evidence="3" id="KW-0808">Transferase</keyword>
<protein>
    <recommendedName>
        <fullName evidence="5">Carbohydrate kinase FGGY N-terminal domain-containing protein</fullName>
    </recommendedName>
</protein>
<evidence type="ECO:0000259" key="5">
    <source>
        <dbReference type="Pfam" id="PF00370"/>
    </source>
</evidence>
<keyword evidence="4" id="KW-0418">Kinase</keyword>
<evidence type="ECO:0000256" key="2">
    <source>
        <dbReference type="ARBA" id="ARBA00022629"/>
    </source>
</evidence>